<dbReference type="InterPro" id="IPR051053">
    <property type="entry name" value="ECH/Chromodomain_protein"/>
</dbReference>
<dbReference type="GO" id="GO:0005777">
    <property type="term" value="C:peroxisome"/>
    <property type="evidence" value="ECO:0007669"/>
    <property type="project" value="UniProtKB-SubCell"/>
</dbReference>
<evidence type="ECO:0000313" key="5">
    <source>
        <dbReference type="EMBL" id="VFR61009.1"/>
    </source>
</evidence>
<name>A0A484Q3Q6_9ZZZZ</name>
<evidence type="ECO:0000256" key="2">
    <source>
        <dbReference type="ARBA" id="ARBA00023140"/>
    </source>
</evidence>
<dbReference type="InterPro" id="IPR001753">
    <property type="entry name" value="Enoyl-CoA_hydra/iso"/>
</dbReference>
<dbReference type="PANTHER" id="PTHR43684">
    <property type="match status" value="1"/>
</dbReference>
<dbReference type="EC" id="4.2.1.17" evidence="4"/>
<organism evidence="4">
    <name type="scientific">plant metagenome</name>
    <dbReference type="NCBI Taxonomy" id="1297885"/>
    <lineage>
        <taxon>unclassified sequences</taxon>
        <taxon>metagenomes</taxon>
        <taxon>organismal metagenomes</taxon>
    </lineage>
</organism>
<dbReference type="Pfam" id="PF00378">
    <property type="entry name" value="ECH_1"/>
    <property type="match status" value="1"/>
</dbReference>
<accession>A0A484Q3Q6</accession>
<evidence type="ECO:0000313" key="4">
    <source>
        <dbReference type="EMBL" id="VFR32161.1"/>
    </source>
</evidence>
<keyword evidence="3" id="KW-0413">Isomerase</keyword>
<dbReference type="GO" id="GO:0004300">
    <property type="term" value="F:enoyl-CoA hydratase activity"/>
    <property type="evidence" value="ECO:0007669"/>
    <property type="project" value="UniProtKB-EC"/>
</dbReference>
<dbReference type="InterPro" id="IPR014748">
    <property type="entry name" value="Enoyl-CoA_hydra_C"/>
</dbReference>
<keyword evidence="2" id="KW-0576">Peroxisome</keyword>
<protein>
    <submittedName>
        <fullName evidence="4">Enoyl-CoA hydratase</fullName>
        <ecNumber evidence="4">4.2.1.17</ecNumber>
    </submittedName>
</protein>
<reference evidence="4" key="1">
    <citation type="submission" date="2019-03" db="EMBL/GenBank/DDBJ databases">
        <authorList>
            <person name="Danneels B."/>
        </authorList>
    </citation>
    <scope>NUCLEOTIDE SEQUENCE</scope>
</reference>
<dbReference type="Gene3D" id="1.10.12.10">
    <property type="entry name" value="Lyase 2-enoyl-coa Hydratase, Chain A, domain 2"/>
    <property type="match status" value="1"/>
</dbReference>
<dbReference type="CDD" id="cd06558">
    <property type="entry name" value="crotonase-like"/>
    <property type="match status" value="1"/>
</dbReference>
<gene>
    <name evidence="4" type="ORF">ANK1_4092</name>
    <name evidence="5" type="ORF">ANK2_4093</name>
</gene>
<dbReference type="InterPro" id="IPR029045">
    <property type="entry name" value="ClpP/crotonase-like_dom_sf"/>
</dbReference>
<dbReference type="GO" id="GO:0004165">
    <property type="term" value="F:delta(3)-delta(2)-enoyl-CoA isomerase activity"/>
    <property type="evidence" value="ECO:0007669"/>
    <property type="project" value="UniProtKB-ARBA"/>
</dbReference>
<sequence length="256" mass="27351">MTSEVTTELTDGVLAVTLSRLDKKNALTNAMYGVLADAVQRADEDPEVRVVLIQADGDLFTAGNDLGEFAEQAVGKGPAELNVLRFLRNLAGATIPIVAAVQGKAVGVGTTMLLHCDYVVLGEDAQLTTPFVNLALVPEAGSSYLLPLRIGHVRAFQMFALGEAVSAENAVAWGIANVAVPIAELRTEARRVAKALATKPLGSLKATKQLMRDPQRLLTQIDAESTVFAERLKGAEAREAFTAFAQKRQPDFSKIH</sequence>
<dbReference type="EMBL" id="CAADIA010000006">
    <property type="protein sequence ID" value="VFR32161.1"/>
    <property type="molecule type" value="Genomic_DNA"/>
</dbReference>
<comment type="subcellular location">
    <subcellularLocation>
        <location evidence="1">Peroxisome</location>
    </subcellularLocation>
</comment>
<dbReference type="AlphaFoldDB" id="A0A484Q3Q6"/>
<dbReference type="EMBL" id="CAADIF010000005">
    <property type="protein sequence ID" value="VFR61009.1"/>
    <property type="molecule type" value="Genomic_DNA"/>
</dbReference>
<dbReference type="SUPFAM" id="SSF52096">
    <property type="entry name" value="ClpP/crotonase"/>
    <property type="match status" value="1"/>
</dbReference>
<evidence type="ECO:0000256" key="3">
    <source>
        <dbReference type="ARBA" id="ARBA00023235"/>
    </source>
</evidence>
<dbReference type="Gene3D" id="3.90.226.10">
    <property type="entry name" value="2-enoyl-CoA Hydratase, Chain A, domain 1"/>
    <property type="match status" value="1"/>
</dbReference>
<keyword evidence="4" id="KW-0456">Lyase</keyword>
<dbReference type="PANTHER" id="PTHR43684:SF1">
    <property type="entry name" value="ENOYL-COA DELTA ISOMERASE 2"/>
    <property type="match status" value="1"/>
</dbReference>
<proteinExistence type="predicted"/>
<evidence type="ECO:0000256" key="1">
    <source>
        <dbReference type="ARBA" id="ARBA00004275"/>
    </source>
</evidence>